<dbReference type="Proteomes" id="UP000774326">
    <property type="component" value="Unassembled WGS sequence"/>
</dbReference>
<dbReference type="AlphaFoldDB" id="A0A9P8TGN5"/>
<evidence type="ECO:0000313" key="2">
    <source>
        <dbReference type="Proteomes" id="UP000774326"/>
    </source>
</evidence>
<dbReference type="EMBL" id="JAEUBG010005148">
    <property type="protein sequence ID" value="KAH3678109.1"/>
    <property type="molecule type" value="Genomic_DNA"/>
</dbReference>
<reference evidence="1" key="2">
    <citation type="submission" date="2021-01" db="EMBL/GenBank/DDBJ databases">
        <authorList>
            <person name="Schikora-Tamarit M.A."/>
        </authorList>
    </citation>
    <scope>NUCLEOTIDE SEQUENCE</scope>
    <source>
        <strain evidence="1">CBS2887</strain>
    </source>
</reference>
<keyword evidence="2" id="KW-1185">Reference proteome</keyword>
<accession>A0A9P8TGN5</accession>
<organism evidence="1 2">
    <name type="scientific">Wickerhamomyces pijperi</name>
    <name type="common">Yeast</name>
    <name type="synonym">Pichia pijperi</name>
    <dbReference type="NCBI Taxonomy" id="599730"/>
    <lineage>
        <taxon>Eukaryota</taxon>
        <taxon>Fungi</taxon>
        <taxon>Dikarya</taxon>
        <taxon>Ascomycota</taxon>
        <taxon>Saccharomycotina</taxon>
        <taxon>Saccharomycetes</taxon>
        <taxon>Phaffomycetales</taxon>
        <taxon>Wickerhamomycetaceae</taxon>
        <taxon>Wickerhamomyces</taxon>
    </lineage>
</organism>
<gene>
    <name evidence="1" type="ORF">WICPIJ_008934</name>
</gene>
<name>A0A9P8TGN5_WICPI</name>
<comment type="caution">
    <text evidence="1">The sequence shown here is derived from an EMBL/GenBank/DDBJ whole genome shotgun (WGS) entry which is preliminary data.</text>
</comment>
<reference evidence="1" key="1">
    <citation type="journal article" date="2021" name="Open Biol.">
        <title>Shared evolutionary footprints suggest mitochondrial oxidative damage underlies multiple complex I losses in fungi.</title>
        <authorList>
            <person name="Schikora-Tamarit M.A."/>
            <person name="Marcet-Houben M."/>
            <person name="Nosek J."/>
            <person name="Gabaldon T."/>
        </authorList>
    </citation>
    <scope>NUCLEOTIDE SEQUENCE</scope>
    <source>
        <strain evidence="1">CBS2887</strain>
    </source>
</reference>
<proteinExistence type="predicted"/>
<evidence type="ECO:0000313" key="1">
    <source>
        <dbReference type="EMBL" id="KAH3678109.1"/>
    </source>
</evidence>
<sequence length="277" mass="31536">MILMPIVLDEEEKAISDELRSLILQMREIIICTSGSDLRLKELKEFSSFIESFITDYEKKRLPEFNRFLIEDTKKKIGNDNELSKDEIEQIKDGIGNSERLKNAIESNQTDDVAPVPISSLAQFPHSITDEMRRVLLESYPETKSRGCNVLMSWRSELTIDVFGDQRNIDRLSVGNLDVSVLSNQKERWCHVLTPETTDPTKPCLAQVLAILQVNDIIFVVGIIFPRAEFHSLDLSSPEDASRNDVNSRMLHLPGNTKGRLEILKIDSVISRCSLFN</sequence>
<protein>
    <submittedName>
        <fullName evidence="1">Uncharacterized protein</fullName>
    </submittedName>
</protein>